<accession>A0A1I4EJX7</accession>
<evidence type="ECO:0000259" key="11">
    <source>
        <dbReference type="PROSITE" id="PS50109"/>
    </source>
</evidence>
<evidence type="ECO:0000256" key="7">
    <source>
        <dbReference type="ARBA" id="ARBA00022840"/>
    </source>
</evidence>
<feature type="domain" description="Histidine kinase" evidence="11">
    <location>
        <begin position="383"/>
        <end position="597"/>
    </location>
</feature>
<dbReference type="SMART" id="SM00387">
    <property type="entry name" value="HATPase_c"/>
    <property type="match status" value="1"/>
</dbReference>
<keyword evidence="13" id="KW-1185">Reference proteome</keyword>
<dbReference type="Pfam" id="PF00512">
    <property type="entry name" value="HisKA"/>
    <property type="match status" value="1"/>
</dbReference>
<dbReference type="CDD" id="cd00082">
    <property type="entry name" value="HisKA"/>
    <property type="match status" value="1"/>
</dbReference>
<feature type="chain" id="PRO_5045468306" description="histidine kinase" evidence="10">
    <location>
        <begin position="31"/>
        <end position="609"/>
    </location>
</feature>
<comment type="catalytic activity">
    <reaction evidence="1">
        <text>ATP + protein L-histidine = ADP + protein N-phospho-L-histidine.</text>
        <dbReference type="EC" id="2.7.13.3"/>
    </reaction>
</comment>
<evidence type="ECO:0000256" key="8">
    <source>
        <dbReference type="ARBA" id="ARBA00023012"/>
    </source>
</evidence>
<name>A0A1I4EJX7_9HYPH</name>
<dbReference type="EMBL" id="FOSK01000015">
    <property type="protein sequence ID" value="SFL06025.1"/>
    <property type="molecule type" value="Genomic_DNA"/>
</dbReference>
<keyword evidence="3" id="KW-0597">Phosphoprotein</keyword>
<dbReference type="Pfam" id="PF12974">
    <property type="entry name" value="Phosphonate-bd"/>
    <property type="match status" value="1"/>
</dbReference>
<feature type="signal peptide" evidence="10">
    <location>
        <begin position="1"/>
        <end position="30"/>
    </location>
</feature>
<dbReference type="PROSITE" id="PS50109">
    <property type="entry name" value="HIS_KIN"/>
    <property type="match status" value="1"/>
</dbReference>
<gene>
    <name evidence="12" type="ORF">SAMN04488518_115110</name>
</gene>
<evidence type="ECO:0000256" key="4">
    <source>
        <dbReference type="ARBA" id="ARBA00022679"/>
    </source>
</evidence>
<evidence type="ECO:0000256" key="3">
    <source>
        <dbReference type="ARBA" id="ARBA00022553"/>
    </source>
</evidence>
<dbReference type="EC" id="2.7.13.3" evidence="2"/>
<dbReference type="InterPro" id="IPR003594">
    <property type="entry name" value="HATPase_dom"/>
</dbReference>
<dbReference type="Gene3D" id="3.30.565.10">
    <property type="entry name" value="Histidine kinase-like ATPase, C-terminal domain"/>
    <property type="match status" value="1"/>
</dbReference>
<dbReference type="PANTHER" id="PTHR43065">
    <property type="entry name" value="SENSOR HISTIDINE KINASE"/>
    <property type="match status" value="1"/>
</dbReference>
<keyword evidence="10" id="KW-0732">Signal</keyword>
<dbReference type="Gene3D" id="3.40.190.10">
    <property type="entry name" value="Periplasmic binding protein-like II"/>
    <property type="match status" value="1"/>
</dbReference>
<feature type="transmembrane region" description="Helical" evidence="9">
    <location>
        <begin position="316"/>
        <end position="340"/>
    </location>
</feature>
<keyword evidence="7" id="KW-0067">ATP-binding</keyword>
<dbReference type="PRINTS" id="PR00344">
    <property type="entry name" value="BCTRLSENSOR"/>
</dbReference>
<evidence type="ECO:0000313" key="13">
    <source>
        <dbReference type="Proteomes" id="UP000199598"/>
    </source>
</evidence>
<evidence type="ECO:0000256" key="6">
    <source>
        <dbReference type="ARBA" id="ARBA00022777"/>
    </source>
</evidence>
<dbReference type="PANTHER" id="PTHR43065:SF10">
    <property type="entry name" value="PEROXIDE STRESS-ACTIVATED HISTIDINE KINASE MAK3"/>
    <property type="match status" value="1"/>
</dbReference>
<comment type="caution">
    <text evidence="12">The sequence shown here is derived from an EMBL/GenBank/DDBJ whole genome shotgun (WGS) entry which is preliminary data.</text>
</comment>
<dbReference type="RefSeq" id="WP_093523220.1">
    <property type="nucleotide sequence ID" value="NZ_FOSK01000015.1"/>
</dbReference>
<evidence type="ECO:0000256" key="2">
    <source>
        <dbReference type="ARBA" id="ARBA00012438"/>
    </source>
</evidence>
<reference evidence="12 13" key="1">
    <citation type="submission" date="2016-10" db="EMBL/GenBank/DDBJ databases">
        <authorList>
            <person name="Varghese N."/>
            <person name="Submissions S."/>
        </authorList>
    </citation>
    <scope>NUCLEOTIDE SEQUENCE [LARGE SCALE GENOMIC DNA]</scope>
    <source>
        <strain evidence="12 13">DSM 16392</strain>
    </source>
</reference>
<evidence type="ECO:0000256" key="1">
    <source>
        <dbReference type="ARBA" id="ARBA00000085"/>
    </source>
</evidence>
<dbReference type="InterPro" id="IPR004358">
    <property type="entry name" value="Sig_transdc_His_kin-like_C"/>
</dbReference>
<protein>
    <recommendedName>
        <fullName evidence="2">histidine kinase</fullName>
        <ecNumber evidence="2">2.7.13.3</ecNumber>
    </recommendedName>
</protein>
<dbReference type="InterPro" id="IPR036097">
    <property type="entry name" value="HisK_dim/P_sf"/>
</dbReference>
<keyword evidence="8" id="KW-0902">Two-component regulatory system</keyword>
<dbReference type="SMART" id="SM00388">
    <property type="entry name" value="HisKA"/>
    <property type="match status" value="1"/>
</dbReference>
<keyword evidence="9" id="KW-0472">Membrane</keyword>
<dbReference type="InterPro" id="IPR003661">
    <property type="entry name" value="HisK_dim/P_dom"/>
</dbReference>
<dbReference type="Gene3D" id="1.10.287.130">
    <property type="match status" value="1"/>
</dbReference>
<evidence type="ECO:0000256" key="10">
    <source>
        <dbReference type="SAM" id="SignalP"/>
    </source>
</evidence>
<dbReference type="Proteomes" id="UP000199598">
    <property type="component" value="Unassembled WGS sequence"/>
</dbReference>
<organism evidence="12 13">
    <name type="scientific">Pseudovibrio ascidiaceicola</name>
    <dbReference type="NCBI Taxonomy" id="285279"/>
    <lineage>
        <taxon>Bacteria</taxon>
        <taxon>Pseudomonadati</taxon>
        <taxon>Pseudomonadota</taxon>
        <taxon>Alphaproteobacteria</taxon>
        <taxon>Hyphomicrobiales</taxon>
        <taxon>Stappiaceae</taxon>
        <taxon>Pseudovibrio</taxon>
    </lineage>
</organism>
<dbReference type="SUPFAM" id="SSF53850">
    <property type="entry name" value="Periplasmic binding protein-like II"/>
    <property type="match status" value="1"/>
</dbReference>
<dbReference type="InterPro" id="IPR036890">
    <property type="entry name" value="HATPase_C_sf"/>
</dbReference>
<evidence type="ECO:0000256" key="9">
    <source>
        <dbReference type="SAM" id="Phobius"/>
    </source>
</evidence>
<evidence type="ECO:0000256" key="5">
    <source>
        <dbReference type="ARBA" id="ARBA00022741"/>
    </source>
</evidence>
<keyword evidence="9" id="KW-0812">Transmembrane</keyword>
<dbReference type="SUPFAM" id="SSF55874">
    <property type="entry name" value="ATPase domain of HSP90 chaperone/DNA topoisomerase II/histidine kinase"/>
    <property type="match status" value="1"/>
</dbReference>
<keyword evidence="4" id="KW-0808">Transferase</keyword>
<dbReference type="SUPFAM" id="SSF47384">
    <property type="entry name" value="Homodimeric domain of signal transducing histidine kinase"/>
    <property type="match status" value="1"/>
</dbReference>
<dbReference type="InterPro" id="IPR005467">
    <property type="entry name" value="His_kinase_dom"/>
</dbReference>
<dbReference type="GO" id="GO:0016301">
    <property type="term" value="F:kinase activity"/>
    <property type="evidence" value="ECO:0007669"/>
    <property type="project" value="UniProtKB-KW"/>
</dbReference>
<sequence length="609" mass="67186">MRGFLQRIVCVALFLAVLVANQLAASPVFAQSEMVRVGILSYRGSLETQRTWAPTIEHLQRELPDVEFSYLPLTLQQIAEQADQLDFIITNPGHSFQLERIAGVSRIASARSHVNKSEMQDLGSVIFTRADSGIGGLTELKGASAGVVSTEAFGGYLAAKHSLQQSLGTESDLRVKPLGFPQQTVVEAVVKGDVQIGIVRACLLESMSAAGKLDQTQIRVLGQQYDPEFACARTTELYPGWAFLKVPGVSPQLATRITQALLSMPDGACTDEWLGHANWIAPVSYAAVERVYRDLALYPYNKNLRQILKDWVERNYFLLGVIILLSGAFLLHVGHVEFLVRRRSRQLETASDKLANALQRNLMLESELAHAGRVSSMNILAGSLAHDLKQPLGAISTFAHSLRQRLDRGTADEETLQKQLTRISEQANRASDFINSMRSFLNKQPEARRRVDLRDLVDETVMLMRTFAAKHACQLQWDPPQEPVFVCCDDVQLRQVMVVLLQNALDATVEAGLEDGVISIQLDHTAETCELRVCDQGVGIPKELEEKVFEPFYSSKGSLGLGLATALSIVDSHDGDLTLKPMPEAGTCATVRLLLSRSQTEENHDTATR</sequence>
<dbReference type="Pfam" id="PF02518">
    <property type="entry name" value="HATPase_c"/>
    <property type="match status" value="1"/>
</dbReference>
<keyword evidence="5" id="KW-0547">Nucleotide-binding</keyword>
<dbReference type="CDD" id="cd00075">
    <property type="entry name" value="HATPase"/>
    <property type="match status" value="1"/>
</dbReference>
<keyword evidence="9" id="KW-1133">Transmembrane helix</keyword>
<keyword evidence="6 12" id="KW-0418">Kinase</keyword>
<evidence type="ECO:0000313" key="12">
    <source>
        <dbReference type="EMBL" id="SFL06025.1"/>
    </source>
</evidence>
<proteinExistence type="predicted"/>